<dbReference type="GeneID" id="25478703"/>
<feature type="compositionally biased region" description="Basic and acidic residues" evidence="1">
    <location>
        <begin position="485"/>
        <end position="506"/>
    </location>
</feature>
<dbReference type="Proteomes" id="UP000030754">
    <property type="component" value="Unassembled WGS sequence"/>
</dbReference>
<evidence type="ECO:0000256" key="1">
    <source>
        <dbReference type="SAM" id="MobiDB-lite"/>
    </source>
</evidence>
<protein>
    <submittedName>
        <fullName evidence="2">Uncharacterized protein</fullName>
    </submittedName>
</protein>
<dbReference type="PANTHER" id="PTHR46007">
    <property type="entry name" value="MEDIATOR OF RNA POLYMERASE II TRANSCRIPTION SUBUNIT 12"/>
    <property type="match status" value="1"/>
</dbReference>
<name>U6MLQ1_9EIME</name>
<dbReference type="GO" id="GO:0045944">
    <property type="term" value="P:positive regulation of transcription by RNA polymerase II"/>
    <property type="evidence" value="ECO:0007669"/>
    <property type="project" value="TreeGrafter"/>
</dbReference>
<feature type="region of interest" description="Disordered" evidence="1">
    <location>
        <begin position="216"/>
        <end position="238"/>
    </location>
</feature>
<proteinExistence type="predicted"/>
<reference evidence="2" key="2">
    <citation type="submission" date="2013-10" db="EMBL/GenBank/DDBJ databases">
        <authorList>
            <person name="Aslett M."/>
        </authorList>
    </citation>
    <scope>NUCLEOTIDE SEQUENCE [LARGE SCALE GENOMIC DNA]</scope>
    <source>
        <strain evidence="2">Houghton</strain>
    </source>
</reference>
<feature type="region of interest" description="Disordered" evidence="1">
    <location>
        <begin position="276"/>
        <end position="353"/>
    </location>
</feature>
<organism evidence="2 3">
    <name type="scientific">Eimeria necatrix</name>
    <dbReference type="NCBI Taxonomy" id="51315"/>
    <lineage>
        <taxon>Eukaryota</taxon>
        <taxon>Sar</taxon>
        <taxon>Alveolata</taxon>
        <taxon>Apicomplexa</taxon>
        <taxon>Conoidasida</taxon>
        <taxon>Coccidia</taxon>
        <taxon>Eucoccidiorida</taxon>
        <taxon>Eimeriorina</taxon>
        <taxon>Eimeriidae</taxon>
        <taxon>Eimeria</taxon>
    </lineage>
</organism>
<dbReference type="InterPro" id="IPR051647">
    <property type="entry name" value="Mediator_comp_sub12"/>
</dbReference>
<feature type="compositionally biased region" description="Low complexity" evidence="1">
    <location>
        <begin position="1879"/>
        <end position="1905"/>
    </location>
</feature>
<dbReference type="VEuPathDB" id="ToxoDB:ENH_00085760"/>
<evidence type="ECO:0000313" key="3">
    <source>
        <dbReference type="Proteomes" id="UP000030754"/>
    </source>
</evidence>
<feature type="compositionally biased region" description="Low complexity" evidence="1">
    <location>
        <begin position="306"/>
        <end position="324"/>
    </location>
</feature>
<dbReference type="RefSeq" id="XP_013433418.1">
    <property type="nucleotide sequence ID" value="XM_013577964.1"/>
</dbReference>
<keyword evidence="3" id="KW-1185">Reference proteome</keyword>
<dbReference type="GO" id="GO:0016592">
    <property type="term" value="C:mediator complex"/>
    <property type="evidence" value="ECO:0007669"/>
    <property type="project" value="TreeGrafter"/>
</dbReference>
<dbReference type="PANTHER" id="PTHR46007:SF12">
    <property type="entry name" value="C2H2-TYPE DOMAIN-CONTAINING PROTEIN-RELATED"/>
    <property type="match status" value="1"/>
</dbReference>
<feature type="compositionally biased region" description="Basic and acidic residues" evidence="1">
    <location>
        <begin position="276"/>
        <end position="305"/>
    </location>
</feature>
<feature type="compositionally biased region" description="Polar residues" evidence="1">
    <location>
        <begin position="221"/>
        <end position="238"/>
    </location>
</feature>
<dbReference type="GO" id="GO:0003713">
    <property type="term" value="F:transcription coactivator activity"/>
    <property type="evidence" value="ECO:0007669"/>
    <property type="project" value="TreeGrafter"/>
</dbReference>
<sequence length="2297" mass="251989">MDGGHLSGDVDSTSPWRPVQQAHRDRAGLPEEPVGKCSAESSCRGLGDTEGLHESALSRNAAYAQADMLIKRLEELMQQQKQQDAVAAAFSAAAESLPLVQEKLVERRMRPAALVSLRHPIEKVTLVAETTHTATSQITTENTEAENVSKVQVQAQGVNEVSGSSSSDMSNRRTDLMLLDISLQDKESEDHVFCCFPELVPLLRRGLSVLEFIEKPEHAQQETNPPDQGSRQQHMKHNYQQQSKYVLVRRGLPKFFDLDLELLACFILQETRRQKQQHESKQRQKEQRTHFEQPPHVQELQKDRQQQQNLPGQEQNLPQQPQGGKPLRQRRTPECHQKQRQRGQARSGDAQSLGESAVNSALDIARRGSAKALLCAHQLSACLLRSLSISRKDGIACSSDENTTNAVSLEVWALEKLNGEAAQISFCSELNAWACCSKNVCVFLPAAAAAANGCRYTLPSAGEAIAATTETASARLQQQCSKQHQQREEGHNDVQQRQEEQQRSCEEQQEKQQDVVALLRLLGADRIFSQPFSVDTPRLRRRETYALRVSDAWQKQLQRLTQEQVRTLQQLLQKHTLVGELIGDAEKQHIVPASKQRREQQRQQCTITAEGRLIFFALVPHNLEGTNGGFGEPPCLCPSVSLPLLQSLGLETASLAARLQASSPLELLLPLCQLELQRASDCDTEGLVLYFCSRTAGVSGADSKEASTVVALAKVKSAPYLMRRKTREKLKRLVRSRCFWSAAAATAALAKGALVEGQEAENAPNIVSQAFAAAQAALSTSATFESTGEVATAYPVSSSSRTGAAAEAALRVRIAAAVGLYWCSFLEEELSRFDHILHSCLPRNFSFCLLKEILSSQQHQQERTQEYLLMIQEQQQQMMSSCGRMVRKESANFRRAAAFLCSLAAALLLELACQPDPEQIFLDWHKLQSQKCQQVQLQQDTGGLSSTEESKRFLQFLIHGRGRDRGANCFMGPLGRFLVTYVDMRLLDLMEDSAAFGTAVDAPEYWAALPQELQLHLQKTSSACTNSPYSCVVRVADFRRLGSFSSVRLQEQDGRTLKRLQARRQEHAEQHCQQNHLDRPVLRRQQVTVCLVTHPLALRASQYQEIQKLCRDRGCSLVLRHRSCVSACCCRCHESRCSAFCCQNSGVSTRGTAFDYQFASLIILLGLDQDGYAISLQRLRQLLKRRQQHLGHEQDIEWDGIALVGQKGNIEGLRGFAMQSETSTCANASRFLVADTVVGRAIQEASSDAAAESILALASNCCTRGVPEASFDFFRTLQAGSASRQVQAGEKGGHVTLITFPTRKVVHNSDGCICYSEDVRWQGFIQEVSAAIQSALQTGAQGPPAASSQEAAWGSSKVAVSSFEPQNTVPAFMSTWKELAAPPSQSLSPVSVVALLPVGLPGSGKTTVLLEALRPALRQELVSQNTFPVGGVTGFTLWEGRPSLETEATTTLTTAETSNTTETERATKVPAVSVSTAKVEATATTAEKPAQLVSAVDCACILSSDEFTGEVLRSFGYRAPVGSLYQMCHEEALKAGPAAISRLSVPCGQQLIGGDSQSPPNEKAIKAAIAEARRNMKSALDEFFTQLTEALVHQMYKQRQEQEKGREDSAAGRWSRPIRVLIALDRNHPPNAIEPRFHEMQEYLHALQSTVLERCGILVRVATAALLLPPDVAQEKSSGPLRTPVGCSKKQRIPWDFPWSVEVVLRCMHRVLTRVDHATLSGRKGQRARLSESPAADVSESDVTQDNKALHICLSFLSCFRGYSNLDRFLESHPCIDHVLQLQTVLPKQQQQQEQSQLPRQQLQTQQQLLLTALSSLRPFSELPANQDIYSALAASLRQFPPNDSGSGFFQPSPQASATSCAAELLHLLENVYSSMDNPVLQQPSQRNQQPREQQPQQPQEVQQQGVHRDISPTSQLEQPQRDLDGVMPEDGPVVPFTATSNCGSDIIMRLPTFFSVLLNDERTTLASLTEQLFAAAKTAESPCGPSVEDISKAIMPVEKPHVTTFYLGGGSLKVSRDVVAAANDWLDKRLSACCAGDASHSDSVGKFSQGSLPVSSNFLRLQELLASRRQVGLYFKFRVTHLVLTDFGLACGALSPVCPVLPLAECSTLSTSPLKVFSQDNAPNMEVECRGVEGEMGEIDGRADACGHFCAACGPHECVGTSSKVYKLCMAANHYAHVTLCLSEGVAAVMSNDVLQAADKAIVNGIREGRLRAGTPRPYCTGAPENVPGTPENHGEILSLGAPYQSVECSAVGDSDDPQELIVFTGAVVRGISARLWVWVIPEDSQEELEGPLQAS</sequence>
<accession>U6MLQ1</accession>
<gene>
    <name evidence="2" type="ORF">ENH_00085760</name>
</gene>
<feature type="region of interest" description="Disordered" evidence="1">
    <location>
        <begin position="479"/>
        <end position="506"/>
    </location>
</feature>
<feature type="region of interest" description="Disordered" evidence="1">
    <location>
        <begin position="1879"/>
        <end position="1929"/>
    </location>
</feature>
<reference evidence="2" key="1">
    <citation type="submission" date="2013-10" db="EMBL/GenBank/DDBJ databases">
        <title>Genomic analysis of the causative agents of coccidiosis in chickens.</title>
        <authorList>
            <person name="Reid A.J."/>
            <person name="Blake D."/>
            <person name="Billington K."/>
            <person name="Browne H."/>
            <person name="Dunn M."/>
            <person name="Hung S."/>
            <person name="Kawahara F."/>
            <person name="Miranda-Saavedra D."/>
            <person name="Mourier T."/>
            <person name="Nagra H."/>
            <person name="Otto T.D."/>
            <person name="Rawlings N."/>
            <person name="Sanchez A."/>
            <person name="Sanders M."/>
            <person name="Subramaniam C."/>
            <person name="Tay Y."/>
            <person name="Dear P."/>
            <person name="Doerig C."/>
            <person name="Gruber A."/>
            <person name="Parkinson J."/>
            <person name="Shirley M."/>
            <person name="Wan K.L."/>
            <person name="Berriman M."/>
            <person name="Tomley F."/>
            <person name="Pain A."/>
        </authorList>
    </citation>
    <scope>NUCLEOTIDE SEQUENCE [LARGE SCALE GENOMIC DNA]</scope>
    <source>
        <strain evidence="2">Houghton</strain>
    </source>
</reference>
<dbReference type="OrthoDB" id="346644at2759"/>
<evidence type="ECO:0000313" key="2">
    <source>
        <dbReference type="EMBL" id="CDJ64951.1"/>
    </source>
</evidence>
<dbReference type="EMBL" id="HG723039">
    <property type="protein sequence ID" value="CDJ64951.1"/>
    <property type="molecule type" value="Genomic_DNA"/>
</dbReference>
<feature type="region of interest" description="Disordered" evidence="1">
    <location>
        <begin position="1"/>
        <end position="36"/>
    </location>
</feature>